<proteinExistence type="predicted"/>
<sequence length="137" mass="15685">MIVEGLKRIMIGVAVGSLITFAVISFMIIQSIDSSMQEIWKHWLASMLIGILFSFASAIFEREEWSILKQTVMHSTLTFLVLFPIIILAGWLPFNPVSLIIGLGIFLTTYSIMWVSMYFYYKNVEKSMNKCIDSDNK</sequence>
<feature type="transmembrane region" description="Helical" evidence="1">
    <location>
        <begin position="42"/>
        <end position="60"/>
    </location>
</feature>
<keyword evidence="1" id="KW-0472">Membrane</keyword>
<feature type="transmembrane region" description="Helical" evidence="1">
    <location>
        <begin position="9"/>
        <end position="30"/>
    </location>
</feature>
<gene>
    <name evidence="2" type="ORF">SAMN04487943_11424</name>
</gene>
<name>A0A1I4Q2Y6_9BACI</name>
<keyword evidence="1" id="KW-0812">Transmembrane</keyword>
<dbReference type="OrthoDB" id="2735472at2"/>
<dbReference type="InterPro" id="IPR021560">
    <property type="entry name" value="DUF3021"/>
</dbReference>
<dbReference type="Pfam" id="PF11457">
    <property type="entry name" value="DUF3021"/>
    <property type="match status" value="1"/>
</dbReference>
<dbReference type="STRING" id="334253.SAMN04487943_11424"/>
<dbReference type="Proteomes" id="UP000198565">
    <property type="component" value="Unassembled WGS sequence"/>
</dbReference>
<protein>
    <recommendedName>
        <fullName evidence="4">DUF3021 domain-containing protein</fullName>
    </recommendedName>
</protein>
<feature type="transmembrane region" description="Helical" evidence="1">
    <location>
        <begin position="72"/>
        <end position="94"/>
    </location>
</feature>
<accession>A0A1I4Q2Y6</accession>
<dbReference type="EMBL" id="FOTR01000014">
    <property type="protein sequence ID" value="SFM34015.1"/>
    <property type="molecule type" value="Genomic_DNA"/>
</dbReference>
<keyword evidence="1" id="KW-1133">Transmembrane helix</keyword>
<feature type="transmembrane region" description="Helical" evidence="1">
    <location>
        <begin position="100"/>
        <end position="121"/>
    </location>
</feature>
<organism evidence="2 3">
    <name type="scientific">Gracilibacillus orientalis</name>
    <dbReference type="NCBI Taxonomy" id="334253"/>
    <lineage>
        <taxon>Bacteria</taxon>
        <taxon>Bacillati</taxon>
        <taxon>Bacillota</taxon>
        <taxon>Bacilli</taxon>
        <taxon>Bacillales</taxon>
        <taxon>Bacillaceae</taxon>
        <taxon>Gracilibacillus</taxon>
    </lineage>
</organism>
<keyword evidence="3" id="KW-1185">Reference proteome</keyword>
<evidence type="ECO:0000313" key="3">
    <source>
        <dbReference type="Proteomes" id="UP000198565"/>
    </source>
</evidence>
<dbReference type="AlphaFoldDB" id="A0A1I4Q2Y6"/>
<evidence type="ECO:0008006" key="4">
    <source>
        <dbReference type="Google" id="ProtNLM"/>
    </source>
</evidence>
<reference evidence="3" key="1">
    <citation type="submission" date="2016-10" db="EMBL/GenBank/DDBJ databases">
        <authorList>
            <person name="Varghese N."/>
            <person name="Submissions S."/>
        </authorList>
    </citation>
    <scope>NUCLEOTIDE SEQUENCE [LARGE SCALE GENOMIC DNA]</scope>
    <source>
        <strain evidence="3">CGMCC 1.4250</strain>
    </source>
</reference>
<evidence type="ECO:0000313" key="2">
    <source>
        <dbReference type="EMBL" id="SFM34015.1"/>
    </source>
</evidence>
<dbReference type="RefSeq" id="WP_091485536.1">
    <property type="nucleotide sequence ID" value="NZ_FOTR01000014.1"/>
</dbReference>
<evidence type="ECO:0000256" key="1">
    <source>
        <dbReference type="SAM" id="Phobius"/>
    </source>
</evidence>